<dbReference type="RefSeq" id="XP_007391367.1">
    <property type="nucleotide sequence ID" value="XM_007391305.1"/>
</dbReference>
<reference evidence="4 5" key="1">
    <citation type="journal article" date="2012" name="BMC Genomics">
        <title>Comparative genomics of the white-rot fungi, Phanerochaete carnosa and P. chrysosporium, to elucidate the genetic basis of the distinct wood types they colonize.</title>
        <authorList>
            <person name="Suzuki H."/>
            <person name="MacDonald J."/>
            <person name="Syed K."/>
            <person name="Salamov A."/>
            <person name="Hori C."/>
            <person name="Aerts A."/>
            <person name="Henrissat B."/>
            <person name="Wiebenga A."/>
            <person name="vanKuyk P.A."/>
            <person name="Barry K."/>
            <person name="Lindquist E."/>
            <person name="LaButti K."/>
            <person name="Lapidus A."/>
            <person name="Lucas S."/>
            <person name="Coutinho P."/>
            <person name="Gong Y."/>
            <person name="Samejima M."/>
            <person name="Mahadevan R."/>
            <person name="Abou-Zaid M."/>
            <person name="de Vries R.P."/>
            <person name="Igarashi K."/>
            <person name="Yadav J.S."/>
            <person name="Grigoriev I.V."/>
            <person name="Master E.R."/>
        </authorList>
    </citation>
    <scope>NUCLEOTIDE SEQUENCE [LARGE SCALE GENOMIC DNA]</scope>
    <source>
        <strain evidence="4 5">HHB-10118-sp</strain>
    </source>
</reference>
<accession>K5W4D4</accession>
<dbReference type="SUPFAM" id="SSF50998">
    <property type="entry name" value="Quinoprotein alcohol dehydrogenase-like"/>
    <property type="match status" value="1"/>
</dbReference>
<evidence type="ECO:0000256" key="1">
    <source>
        <dbReference type="ARBA" id="ARBA00022574"/>
    </source>
</evidence>
<dbReference type="Pfam" id="PF00400">
    <property type="entry name" value="WD40"/>
    <property type="match status" value="2"/>
</dbReference>
<keyword evidence="2" id="KW-0677">Repeat</keyword>
<protein>
    <submittedName>
        <fullName evidence="4">Uncharacterized protein</fullName>
    </submittedName>
</protein>
<keyword evidence="5" id="KW-1185">Reference proteome</keyword>
<dbReference type="EMBL" id="JH930469">
    <property type="protein sequence ID" value="EKM58773.1"/>
    <property type="molecule type" value="Genomic_DNA"/>
</dbReference>
<dbReference type="Gene3D" id="2.130.10.10">
    <property type="entry name" value="YVTN repeat-like/Quinoprotein amine dehydrogenase"/>
    <property type="match status" value="2"/>
</dbReference>
<evidence type="ECO:0000313" key="5">
    <source>
        <dbReference type="Proteomes" id="UP000008370"/>
    </source>
</evidence>
<dbReference type="InParanoid" id="K5W4D4"/>
<dbReference type="InterPro" id="IPR011047">
    <property type="entry name" value="Quinoprotein_ADH-like_sf"/>
</dbReference>
<feature type="repeat" description="WD" evidence="3">
    <location>
        <begin position="147"/>
        <end position="188"/>
    </location>
</feature>
<dbReference type="InterPro" id="IPR001680">
    <property type="entry name" value="WD40_rpt"/>
</dbReference>
<sequence length="405" mass="44816">MEDVISHERKRASAHRMITAADLAKWPNATLDGAGLLVDWPVFASPDTRPLKSSQLVFTHPRLRLPRCEHYALSADGVLLAASFNSTDILIWRLPDGLLVQRLLHQGRREHPSSLSFSPNGRALVSGSEGMTAIIWDVQRGCVLRRLTGHSSFVDNATYAPDGVHIATSDLNRSVKIWDALTGACLQSFNLEWHTIRRLTFSPDSSRLCVQVHNSCVIYDTRFHRRVAVLRHNKANSISCSMSRQGDRVITGTYSESCNGVKIWNMVTGHELLTIDSERKLLPPVAFSPDGAEVLAICGADKTALAYDSRTGQLRRTFKPAFISYCVAYSPNGDYVAFGNQQGSLEIYGAKSGTFIGKAEKPRGTDVGDVGAFKFLPDSRTILLHFLNNSSEPLCLYNIQNLVRM</sequence>
<evidence type="ECO:0000256" key="3">
    <source>
        <dbReference type="PROSITE-ProRule" id="PRU00221"/>
    </source>
</evidence>
<name>K5W4D4_PHACS</name>
<gene>
    <name evidence="4" type="ORF">PHACADRAFT_248858</name>
</gene>
<dbReference type="KEGG" id="pco:PHACADRAFT_248858"/>
<dbReference type="GeneID" id="18914466"/>
<dbReference type="Proteomes" id="UP000008370">
    <property type="component" value="Unassembled WGS sequence"/>
</dbReference>
<dbReference type="AlphaFoldDB" id="K5W4D4"/>
<evidence type="ECO:0000256" key="2">
    <source>
        <dbReference type="ARBA" id="ARBA00022737"/>
    </source>
</evidence>
<evidence type="ECO:0000313" key="4">
    <source>
        <dbReference type="EMBL" id="EKM58773.1"/>
    </source>
</evidence>
<dbReference type="OrthoDB" id="2632600at2759"/>
<dbReference type="PROSITE" id="PS50082">
    <property type="entry name" value="WD_REPEATS_2"/>
    <property type="match status" value="2"/>
</dbReference>
<dbReference type="PANTHER" id="PTHR19848:SF8">
    <property type="entry name" value="F-BOX AND WD REPEAT DOMAIN CONTAINING 7"/>
    <property type="match status" value="1"/>
</dbReference>
<keyword evidence="1 3" id="KW-0853">WD repeat</keyword>
<organism evidence="4 5">
    <name type="scientific">Phanerochaete carnosa (strain HHB-10118-sp)</name>
    <name type="common">White-rot fungus</name>
    <name type="synonym">Peniophora carnosa</name>
    <dbReference type="NCBI Taxonomy" id="650164"/>
    <lineage>
        <taxon>Eukaryota</taxon>
        <taxon>Fungi</taxon>
        <taxon>Dikarya</taxon>
        <taxon>Basidiomycota</taxon>
        <taxon>Agaricomycotina</taxon>
        <taxon>Agaricomycetes</taxon>
        <taxon>Polyporales</taxon>
        <taxon>Phanerochaetaceae</taxon>
        <taxon>Phanerochaete</taxon>
    </lineage>
</organism>
<dbReference type="PANTHER" id="PTHR19848">
    <property type="entry name" value="WD40 REPEAT PROTEIN"/>
    <property type="match status" value="1"/>
</dbReference>
<dbReference type="SMART" id="SM00320">
    <property type="entry name" value="WD40"/>
    <property type="match status" value="5"/>
</dbReference>
<dbReference type="STRING" id="650164.K5W4D4"/>
<dbReference type="PROSITE" id="PS50294">
    <property type="entry name" value="WD_REPEATS_REGION"/>
    <property type="match status" value="1"/>
</dbReference>
<proteinExistence type="predicted"/>
<feature type="repeat" description="WD" evidence="3">
    <location>
        <begin position="105"/>
        <end position="146"/>
    </location>
</feature>
<dbReference type="InterPro" id="IPR015943">
    <property type="entry name" value="WD40/YVTN_repeat-like_dom_sf"/>
</dbReference>
<dbReference type="HOGENOM" id="CLU_000288_57_36_1"/>